<dbReference type="EMBL" id="BMAT01012127">
    <property type="protein sequence ID" value="GFR86433.1"/>
    <property type="molecule type" value="Genomic_DNA"/>
</dbReference>
<dbReference type="Proteomes" id="UP000762676">
    <property type="component" value="Unassembled WGS sequence"/>
</dbReference>
<dbReference type="AlphaFoldDB" id="A0AAV4GNF2"/>
<sequence length="118" mass="12916">MEVDFPSPVSIASTMTGQLAPREEAVSDLLSGRSFLVDTGAEESVFLASLIDRKKTRGPNLVAANGSAIATYGKRSTLLKLSPATHPGLKRKSPWKKNIFQARSRPWLYDPQPLPPWP</sequence>
<reference evidence="1 2" key="1">
    <citation type="journal article" date="2021" name="Elife">
        <title>Chloroplast acquisition without the gene transfer in kleptoplastic sea slugs, Plakobranchus ocellatus.</title>
        <authorList>
            <person name="Maeda T."/>
            <person name="Takahashi S."/>
            <person name="Yoshida T."/>
            <person name="Shimamura S."/>
            <person name="Takaki Y."/>
            <person name="Nagai Y."/>
            <person name="Toyoda A."/>
            <person name="Suzuki Y."/>
            <person name="Arimoto A."/>
            <person name="Ishii H."/>
            <person name="Satoh N."/>
            <person name="Nishiyama T."/>
            <person name="Hasebe M."/>
            <person name="Maruyama T."/>
            <person name="Minagawa J."/>
            <person name="Obokata J."/>
            <person name="Shigenobu S."/>
        </authorList>
    </citation>
    <scope>NUCLEOTIDE SEQUENCE [LARGE SCALE GENOMIC DNA]</scope>
</reference>
<name>A0AAV4GNF2_9GAST</name>
<evidence type="ECO:0000313" key="1">
    <source>
        <dbReference type="EMBL" id="GFR86433.1"/>
    </source>
</evidence>
<organism evidence="1 2">
    <name type="scientific">Elysia marginata</name>
    <dbReference type="NCBI Taxonomy" id="1093978"/>
    <lineage>
        <taxon>Eukaryota</taxon>
        <taxon>Metazoa</taxon>
        <taxon>Spiralia</taxon>
        <taxon>Lophotrochozoa</taxon>
        <taxon>Mollusca</taxon>
        <taxon>Gastropoda</taxon>
        <taxon>Heterobranchia</taxon>
        <taxon>Euthyneura</taxon>
        <taxon>Panpulmonata</taxon>
        <taxon>Sacoglossa</taxon>
        <taxon>Placobranchoidea</taxon>
        <taxon>Plakobranchidae</taxon>
        <taxon>Elysia</taxon>
    </lineage>
</organism>
<protein>
    <submittedName>
        <fullName evidence="1">Gag-pol polyprotein</fullName>
    </submittedName>
</protein>
<keyword evidence="2" id="KW-1185">Reference proteome</keyword>
<accession>A0AAV4GNF2</accession>
<evidence type="ECO:0000313" key="2">
    <source>
        <dbReference type="Proteomes" id="UP000762676"/>
    </source>
</evidence>
<gene>
    <name evidence="1" type="ORF">ElyMa_006052100</name>
</gene>
<comment type="caution">
    <text evidence="1">The sequence shown here is derived from an EMBL/GenBank/DDBJ whole genome shotgun (WGS) entry which is preliminary data.</text>
</comment>
<proteinExistence type="predicted"/>